<gene>
    <name evidence="1" type="ORF">TSAR_002103</name>
</gene>
<dbReference type="Proteomes" id="UP000215335">
    <property type="component" value="Unassembled WGS sequence"/>
</dbReference>
<dbReference type="AlphaFoldDB" id="A0A232EPJ5"/>
<proteinExistence type="predicted"/>
<evidence type="ECO:0000313" key="1">
    <source>
        <dbReference type="EMBL" id="OXU20252.1"/>
    </source>
</evidence>
<protein>
    <recommendedName>
        <fullName evidence="3">DDE Tnp4 domain-containing protein</fullName>
    </recommendedName>
</protein>
<dbReference type="EMBL" id="NNAY01002944">
    <property type="protein sequence ID" value="OXU20252.1"/>
    <property type="molecule type" value="Genomic_DNA"/>
</dbReference>
<organism evidence="1 2">
    <name type="scientific">Trichomalopsis sarcophagae</name>
    <dbReference type="NCBI Taxonomy" id="543379"/>
    <lineage>
        <taxon>Eukaryota</taxon>
        <taxon>Metazoa</taxon>
        <taxon>Ecdysozoa</taxon>
        <taxon>Arthropoda</taxon>
        <taxon>Hexapoda</taxon>
        <taxon>Insecta</taxon>
        <taxon>Pterygota</taxon>
        <taxon>Neoptera</taxon>
        <taxon>Endopterygota</taxon>
        <taxon>Hymenoptera</taxon>
        <taxon>Apocrita</taxon>
        <taxon>Proctotrupomorpha</taxon>
        <taxon>Chalcidoidea</taxon>
        <taxon>Pteromalidae</taxon>
        <taxon>Pteromalinae</taxon>
        <taxon>Trichomalopsis</taxon>
    </lineage>
</organism>
<evidence type="ECO:0000313" key="2">
    <source>
        <dbReference type="Proteomes" id="UP000215335"/>
    </source>
</evidence>
<sequence length="150" mass="16861">MMHEECIRIRTSVETTSGAATGAQSEKQKITSKHANEFRIIADDFKENWNLPNCVRAVDGHHFSMETLPNSETFFFNYKKFTSVVLIAACDAVLRFMWLNVGSLNNALIFNESDLGNGLEIQNINLPSDERLPLPNISVPFISLKTEALL</sequence>
<name>A0A232EPJ5_9HYME</name>
<accession>A0A232EPJ5</accession>
<keyword evidence="2" id="KW-1185">Reference proteome</keyword>
<reference evidence="1 2" key="1">
    <citation type="journal article" date="2017" name="Curr. Biol.">
        <title>The Evolution of Venom by Co-option of Single-Copy Genes.</title>
        <authorList>
            <person name="Martinson E.O."/>
            <person name="Mrinalini"/>
            <person name="Kelkar Y.D."/>
            <person name="Chang C.H."/>
            <person name="Werren J.H."/>
        </authorList>
    </citation>
    <scope>NUCLEOTIDE SEQUENCE [LARGE SCALE GENOMIC DNA]</scope>
    <source>
        <strain evidence="1 2">Alberta</strain>
        <tissue evidence="1">Whole body</tissue>
    </source>
</reference>
<evidence type="ECO:0008006" key="3">
    <source>
        <dbReference type="Google" id="ProtNLM"/>
    </source>
</evidence>
<comment type="caution">
    <text evidence="1">The sequence shown here is derived from an EMBL/GenBank/DDBJ whole genome shotgun (WGS) entry which is preliminary data.</text>
</comment>
<dbReference type="STRING" id="543379.A0A232EPJ5"/>